<name>A0A6L2N702_TANCI</name>
<evidence type="ECO:0000259" key="1">
    <source>
        <dbReference type="Pfam" id="PF07727"/>
    </source>
</evidence>
<evidence type="ECO:0000313" key="3">
    <source>
        <dbReference type="EMBL" id="GEU81369.1"/>
    </source>
</evidence>
<reference evidence="3" key="1">
    <citation type="journal article" date="2019" name="Sci. Rep.">
        <title>Draft genome of Tanacetum cinerariifolium, the natural source of mosquito coil.</title>
        <authorList>
            <person name="Yamashiro T."/>
            <person name="Shiraishi A."/>
            <person name="Satake H."/>
            <person name="Nakayama K."/>
        </authorList>
    </citation>
    <scope>NUCLEOTIDE SEQUENCE</scope>
</reference>
<dbReference type="AlphaFoldDB" id="A0A6L2N702"/>
<protein>
    <submittedName>
        <fullName evidence="3">Gag-Pol polyprotein</fullName>
    </submittedName>
</protein>
<dbReference type="CDD" id="cd09272">
    <property type="entry name" value="RNase_HI_RT_Ty1"/>
    <property type="match status" value="1"/>
</dbReference>
<dbReference type="Pfam" id="PF22936">
    <property type="entry name" value="Pol_BBD"/>
    <property type="match status" value="1"/>
</dbReference>
<dbReference type="InterPro" id="IPR013103">
    <property type="entry name" value="RVT_2"/>
</dbReference>
<accession>A0A6L2N702</accession>
<dbReference type="InterPro" id="IPR054722">
    <property type="entry name" value="PolX-like_BBD"/>
</dbReference>
<comment type="caution">
    <text evidence="3">The sequence shown here is derived from an EMBL/GenBank/DDBJ whole genome shotgun (WGS) entry which is preliminary data.</text>
</comment>
<proteinExistence type="predicted"/>
<evidence type="ECO:0000259" key="2">
    <source>
        <dbReference type="Pfam" id="PF22936"/>
    </source>
</evidence>
<dbReference type="EMBL" id="BKCJ010008265">
    <property type="protein sequence ID" value="GEU81369.1"/>
    <property type="molecule type" value="Genomic_DNA"/>
</dbReference>
<feature type="domain" description="Reverse transcriptase Ty1/copia-type" evidence="1">
    <location>
        <begin position="275"/>
        <end position="354"/>
    </location>
</feature>
<sequence length="461" mass="52990">MGGGFSGDEREVNYTCFKSGRNNGHKCGKPGHFKKYYQGLNTSYPQRDVAITKEDGNTLCYEATVANEGRKRFTDVWLFDTGPTFHMTARIEWFHQYKSISEGGSVYSCNDHELKIIRIRSTMVKMHDGEKVFANLYQLKGEIMQEAEASVTSHSPSHKAIVTWHQKLRHMFEQGMKILMERKLLPWVTKEMLVYPIKESFDVFKSLKFTKRARRNQKAVHNGIHSSTKWSGKVDKQNLVRKSKSNVGNYKLGKSFWAEAVNIAKQEEIEALHKNKMWEFMPQPGRRKPIGNKWVYKNKRNDDDQVEQYRARLVVKGYAQKERIDFTEIFSLVVRMTIIRVVLAMCATYDLHSHSSKEEMMEMSRIPYVSAVGSLMFVMICTRLDIAHEMGIVSRELDLIVKGYVYSDYACDLDGSKSTTRYVFTLFGRTVSSASKLQTVVAMSTTKVKYIAAAQVSKEAV</sequence>
<gene>
    <name evidence="3" type="ORF">Tci_053347</name>
</gene>
<organism evidence="3">
    <name type="scientific">Tanacetum cinerariifolium</name>
    <name type="common">Dalmatian daisy</name>
    <name type="synonym">Chrysanthemum cinerariifolium</name>
    <dbReference type="NCBI Taxonomy" id="118510"/>
    <lineage>
        <taxon>Eukaryota</taxon>
        <taxon>Viridiplantae</taxon>
        <taxon>Streptophyta</taxon>
        <taxon>Embryophyta</taxon>
        <taxon>Tracheophyta</taxon>
        <taxon>Spermatophyta</taxon>
        <taxon>Magnoliopsida</taxon>
        <taxon>eudicotyledons</taxon>
        <taxon>Gunneridae</taxon>
        <taxon>Pentapetalae</taxon>
        <taxon>asterids</taxon>
        <taxon>campanulids</taxon>
        <taxon>Asterales</taxon>
        <taxon>Asteraceae</taxon>
        <taxon>Asteroideae</taxon>
        <taxon>Anthemideae</taxon>
        <taxon>Anthemidinae</taxon>
        <taxon>Tanacetum</taxon>
    </lineage>
</organism>
<feature type="domain" description="Retrovirus-related Pol polyprotein from transposon TNT 1-94-like beta-barrel" evidence="2">
    <location>
        <begin position="77"/>
        <end position="132"/>
    </location>
</feature>
<dbReference type="Pfam" id="PF07727">
    <property type="entry name" value="RVT_2"/>
    <property type="match status" value="1"/>
</dbReference>